<feature type="transmembrane region" description="Helical" evidence="1">
    <location>
        <begin position="267"/>
        <end position="295"/>
    </location>
</feature>
<reference evidence="3" key="1">
    <citation type="submission" date="2016-01" db="EMBL/GenBank/DDBJ databases">
        <title>Draft genome of Chromobacterium sp. F49.</title>
        <authorList>
            <person name="Hong K.W."/>
        </authorList>
    </citation>
    <scope>NUCLEOTIDE SEQUENCE [LARGE SCALE GENOMIC DNA]</scope>
    <source>
        <strain evidence="3">P7IIIA</strain>
    </source>
</reference>
<dbReference type="PROSITE" id="PS51257">
    <property type="entry name" value="PROKAR_LIPOPROTEIN"/>
    <property type="match status" value="1"/>
</dbReference>
<sequence>MIFKYIPYLVTTLSVFFSCLAGILVYSGLTSKAERVQNRIRFRANLSNHRQNFVENTKNSAAEDWLRKAQYPLGLNGVKYYLFLAGFTLFLTIYYVIIPILVNGGVGKLQFISAIAIFLLVAFAIPSNPFSLFVYLMKRVIDFHNAKKHAEVFMLYDLLINEIEMMSVSRINTYNVLRNIKPYFVVLDKPLTLLLSSWSSDEGPAVALDKFANQLQSKESQALIGVIKNLDNVERETALNHLRGMHSMFVKSQIENYRRKKKITTDLLGIPIKATHFLIILNFLVVIVTMVTVIMKNSRM</sequence>
<name>A0A163S3E1_9BACL</name>
<evidence type="ECO:0000256" key="1">
    <source>
        <dbReference type="SAM" id="Phobius"/>
    </source>
</evidence>
<feature type="transmembrane region" description="Helical" evidence="1">
    <location>
        <begin position="80"/>
        <end position="102"/>
    </location>
</feature>
<keyword evidence="3" id="KW-1185">Reference proteome</keyword>
<dbReference type="AlphaFoldDB" id="A0A163S3E1"/>
<dbReference type="OrthoDB" id="2831756at2"/>
<comment type="caution">
    <text evidence="2">The sequence shown here is derived from an EMBL/GenBank/DDBJ whole genome shotgun (WGS) entry which is preliminary data.</text>
</comment>
<evidence type="ECO:0000313" key="3">
    <source>
        <dbReference type="Proteomes" id="UP000076567"/>
    </source>
</evidence>
<keyword evidence="1" id="KW-1133">Transmembrane helix</keyword>
<feature type="transmembrane region" description="Helical" evidence="1">
    <location>
        <begin position="114"/>
        <end position="137"/>
    </location>
</feature>
<keyword evidence="1" id="KW-0812">Transmembrane</keyword>
<keyword evidence="1" id="KW-0472">Membrane</keyword>
<gene>
    <name evidence="2" type="ORF">AWM68_17895</name>
</gene>
<protein>
    <recommendedName>
        <fullName evidence="4">Type II secretion system protein GspF domain-containing protein</fullName>
    </recommendedName>
</protein>
<evidence type="ECO:0008006" key="4">
    <source>
        <dbReference type="Google" id="ProtNLM"/>
    </source>
</evidence>
<proteinExistence type="predicted"/>
<dbReference type="EMBL" id="LRFC01000006">
    <property type="protein sequence ID" value="KZE68052.1"/>
    <property type="molecule type" value="Genomic_DNA"/>
</dbReference>
<accession>A0A163S3E1</accession>
<organism evidence="2 3">
    <name type="scientific">Fictibacillus phosphorivorans</name>
    <dbReference type="NCBI Taxonomy" id="1221500"/>
    <lineage>
        <taxon>Bacteria</taxon>
        <taxon>Bacillati</taxon>
        <taxon>Bacillota</taxon>
        <taxon>Bacilli</taxon>
        <taxon>Bacillales</taxon>
        <taxon>Fictibacillaceae</taxon>
        <taxon>Fictibacillus</taxon>
    </lineage>
</organism>
<evidence type="ECO:0000313" key="2">
    <source>
        <dbReference type="EMBL" id="KZE68052.1"/>
    </source>
</evidence>
<feature type="transmembrane region" description="Helical" evidence="1">
    <location>
        <begin position="6"/>
        <end position="29"/>
    </location>
</feature>
<dbReference type="Proteomes" id="UP000076567">
    <property type="component" value="Unassembled WGS sequence"/>
</dbReference>